<sequence length="270" mass="28678">MDDLLLRIIIFAVVGLISGFVAGLFGIGGGTVRMPIFIYLFPWLGVAHPVMMHVAAATSLALIIPSAITSTRKHYKLGDLDMKLFKTWAIGLLIGVAIGSILLPFSSTEILQALFSIYIILVGLYIAFSHGRFCFGQEPPKGAKMVGISSVVGFIAAMTGTAGGTLTTPILSAFNMRLERAIAISAATGLITGTVGAIGYIIGGWNAKDLPSYSLGYVDIIIFLVMMPTVSIAAPIGVSVSHKMNEKTLQITYAILLIVIGADLLRRLYV</sequence>
<evidence type="ECO:0000313" key="6">
    <source>
        <dbReference type="EMBL" id="AWU96873.1"/>
    </source>
</evidence>
<dbReference type="Proteomes" id="UP000249605">
    <property type="component" value="Plasmid unnamed2"/>
</dbReference>
<comment type="similarity">
    <text evidence="5">Belongs to the 4-toluene sulfonate uptake permease (TSUP) (TC 2.A.102) family.</text>
</comment>
<evidence type="ECO:0000256" key="2">
    <source>
        <dbReference type="ARBA" id="ARBA00022692"/>
    </source>
</evidence>
<reference evidence="6 7" key="1">
    <citation type="submission" date="2018-06" db="EMBL/GenBank/DDBJ databases">
        <title>Complete genome sequencing of Azospirillum sp. M2T2B2.</title>
        <authorList>
            <person name="Heo J."/>
            <person name="Kim S.-J."/>
            <person name="Kwon S.-W."/>
            <person name="Anandham R."/>
        </authorList>
    </citation>
    <scope>NUCLEOTIDE SEQUENCE [LARGE SCALE GENOMIC DNA]</scope>
    <source>
        <strain evidence="6 7">M2T2B2</strain>
        <plasmid evidence="6 7">unnamed2</plasmid>
    </source>
</reference>
<keyword evidence="4 5" id="KW-0472">Membrane</keyword>
<keyword evidence="6" id="KW-0614">Plasmid</keyword>
<feature type="transmembrane region" description="Helical" evidence="5">
    <location>
        <begin position="39"/>
        <end position="64"/>
    </location>
</feature>
<keyword evidence="5" id="KW-1003">Cell membrane</keyword>
<dbReference type="PANTHER" id="PTHR43483:SF3">
    <property type="entry name" value="MEMBRANE TRANSPORTER PROTEIN HI_0806-RELATED"/>
    <property type="match status" value="1"/>
</dbReference>
<comment type="subcellular location">
    <subcellularLocation>
        <location evidence="5">Cell membrane</location>
        <topology evidence="5">Multi-pass membrane protein</topology>
    </subcellularLocation>
    <subcellularLocation>
        <location evidence="1">Membrane</location>
        <topology evidence="1">Multi-pass membrane protein</topology>
    </subcellularLocation>
</comment>
<accession>A0A2U9SDF0</accession>
<feature type="transmembrane region" description="Helical" evidence="5">
    <location>
        <begin position="110"/>
        <end position="128"/>
    </location>
</feature>
<dbReference type="PANTHER" id="PTHR43483">
    <property type="entry name" value="MEMBRANE TRANSPORTER PROTEIN HI_0806-RELATED"/>
    <property type="match status" value="1"/>
</dbReference>
<keyword evidence="3 5" id="KW-1133">Transmembrane helix</keyword>
<dbReference type="InterPro" id="IPR002781">
    <property type="entry name" value="TM_pro_TauE-like"/>
</dbReference>
<keyword evidence="7" id="KW-1185">Reference proteome</keyword>
<dbReference type="GO" id="GO:0005886">
    <property type="term" value="C:plasma membrane"/>
    <property type="evidence" value="ECO:0007669"/>
    <property type="project" value="UniProtKB-SubCell"/>
</dbReference>
<feature type="transmembrane region" description="Helical" evidence="5">
    <location>
        <begin position="181"/>
        <end position="203"/>
    </location>
</feature>
<dbReference type="EMBL" id="CP029832">
    <property type="protein sequence ID" value="AWU96873.1"/>
    <property type="molecule type" value="Genomic_DNA"/>
</dbReference>
<feature type="transmembrane region" description="Helical" evidence="5">
    <location>
        <begin position="250"/>
        <end position="269"/>
    </location>
</feature>
<organism evidence="6 7">
    <name type="scientific">Azospirillum ramasamyi</name>
    <dbReference type="NCBI Taxonomy" id="682998"/>
    <lineage>
        <taxon>Bacteria</taxon>
        <taxon>Pseudomonadati</taxon>
        <taxon>Pseudomonadota</taxon>
        <taxon>Alphaproteobacteria</taxon>
        <taxon>Rhodospirillales</taxon>
        <taxon>Azospirillaceae</taxon>
        <taxon>Azospirillum</taxon>
    </lineage>
</organism>
<feature type="transmembrane region" description="Helical" evidence="5">
    <location>
        <begin position="6"/>
        <end position="27"/>
    </location>
</feature>
<evidence type="ECO:0000256" key="3">
    <source>
        <dbReference type="ARBA" id="ARBA00022989"/>
    </source>
</evidence>
<keyword evidence="2 5" id="KW-0812">Transmembrane</keyword>
<dbReference type="Pfam" id="PF01925">
    <property type="entry name" value="TauE"/>
    <property type="match status" value="1"/>
</dbReference>
<feature type="transmembrane region" description="Helical" evidence="5">
    <location>
        <begin position="84"/>
        <end position="103"/>
    </location>
</feature>
<name>A0A2U9SDF0_9PROT</name>
<evidence type="ECO:0000256" key="5">
    <source>
        <dbReference type="RuleBase" id="RU363041"/>
    </source>
</evidence>
<dbReference type="OrthoDB" id="457670at2"/>
<feature type="transmembrane region" description="Helical" evidence="5">
    <location>
        <begin position="148"/>
        <end position="174"/>
    </location>
</feature>
<evidence type="ECO:0000313" key="7">
    <source>
        <dbReference type="Proteomes" id="UP000249605"/>
    </source>
</evidence>
<dbReference type="RefSeq" id="WP_111069608.1">
    <property type="nucleotide sequence ID" value="NZ_CP029832.1"/>
</dbReference>
<proteinExistence type="inferred from homology"/>
<dbReference type="AlphaFoldDB" id="A0A2U9SDF0"/>
<dbReference type="KEGG" id="azm:DM194_21630"/>
<geneLocation type="plasmid" evidence="6 7">
    <name>unnamed2</name>
</geneLocation>
<evidence type="ECO:0000256" key="1">
    <source>
        <dbReference type="ARBA" id="ARBA00004141"/>
    </source>
</evidence>
<feature type="transmembrane region" description="Helical" evidence="5">
    <location>
        <begin position="215"/>
        <end position="238"/>
    </location>
</feature>
<protein>
    <recommendedName>
        <fullName evidence="5">Probable membrane transporter protein</fullName>
    </recommendedName>
</protein>
<gene>
    <name evidence="6" type="ORF">DM194_21630</name>
</gene>
<evidence type="ECO:0000256" key="4">
    <source>
        <dbReference type="ARBA" id="ARBA00023136"/>
    </source>
</evidence>